<evidence type="ECO:0000313" key="3">
    <source>
        <dbReference type="Proteomes" id="UP001595847"/>
    </source>
</evidence>
<name>A0ABV8FTY9_9ACTN</name>
<dbReference type="RefSeq" id="WP_378535685.1">
    <property type="nucleotide sequence ID" value="NZ_JBHSBH010000012.1"/>
</dbReference>
<reference evidence="3" key="1">
    <citation type="journal article" date="2019" name="Int. J. Syst. Evol. Microbiol.">
        <title>The Global Catalogue of Microorganisms (GCM) 10K type strain sequencing project: providing services to taxonomists for standard genome sequencing and annotation.</title>
        <authorList>
            <consortium name="The Broad Institute Genomics Platform"/>
            <consortium name="The Broad Institute Genome Sequencing Center for Infectious Disease"/>
            <person name="Wu L."/>
            <person name="Ma J."/>
        </authorList>
    </citation>
    <scope>NUCLEOTIDE SEQUENCE [LARGE SCALE GENOMIC DNA]</scope>
    <source>
        <strain evidence="3">TBRC 1826</strain>
    </source>
</reference>
<keyword evidence="3" id="KW-1185">Reference proteome</keyword>
<dbReference type="Proteomes" id="UP001595847">
    <property type="component" value="Unassembled WGS sequence"/>
</dbReference>
<feature type="transmembrane region" description="Helical" evidence="1">
    <location>
        <begin position="87"/>
        <end position="110"/>
    </location>
</feature>
<evidence type="ECO:0000313" key="2">
    <source>
        <dbReference type="EMBL" id="MFC3998130.1"/>
    </source>
</evidence>
<dbReference type="EMBL" id="JBHSBH010000012">
    <property type="protein sequence ID" value="MFC3998130.1"/>
    <property type="molecule type" value="Genomic_DNA"/>
</dbReference>
<keyword evidence="1" id="KW-0812">Transmembrane</keyword>
<gene>
    <name evidence="2" type="ORF">ACFOVU_19530</name>
</gene>
<organism evidence="2 3">
    <name type="scientific">Nocardiopsis sediminis</name>
    <dbReference type="NCBI Taxonomy" id="1778267"/>
    <lineage>
        <taxon>Bacteria</taxon>
        <taxon>Bacillati</taxon>
        <taxon>Actinomycetota</taxon>
        <taxon>Actinomycetes</taxon>
        <taxon>Streptosporangiales</taxon>
        <taxon>Nocardiopsidaceae</taxon>
        <taxon>Nocardiopsis</taxon>
    </lineage>
</organism>
<evidence type="ECO:0008006" key="4">
    <source>
        <dbReference type="Google" id="ProtNLM"/>
    </source>
</evidence>
<keyword evidence="1" id="KW-0472">Membrane</keyword>
<feature type="transmembrane region" description="Helical" evidence="1">
    <location>
        <begin position="53"/>
        <end position="75"/>
    </location>
</feature>
<accession>A0ABV8FTY9</accession>
<protein>
    <recommendedName>
        <fullName evidence="4">Transporter</fullName>
    </recommendedName>
</protein>
<comment type="caution">
    <text evidence="2">The sequence shown here is derived from an EMBL/GenBank/DDBJ whole genome shotgun (WGS) entry which is preliminary data.</text>
</comment>
<feature type="transmembrane region" description="Helical" evidence="1">
    <location>
        <begin position="20"/>
        <end position="41"/>
    </location>
</feature>
<keyword evidence="1" id="KW-1133">Transmembrane helix</keyword>
<feature type="transmembrane region" description="Helical" evidence="1">
    <location>
        <begin position="122"/>
        <end position="144"/>
    </location>
</feature>
<proteinExistence type="predicted"/>
<evidence type="ECO:0000256" key="1">
    <source>
        <dbReference type="SAM" id="Phobius"/>
    </source>
</evidence>
<sequence length="160" mass="16037">MTNRDGSPSSPSFVRLLMRAAVAGGAAGLFALLAVQAGVWLTPPAPGVVGANIGLGMLALAAQPVVGSLLAWAGLRLLGVPSPGRSALVAVPFYVAFLWPLMVSDAAATLPSALDSTAAWMLSYAVVEGAVPMLLATMAGTACVRALTHRRPTGAATEGS</sequence>